<organism evidence="1 2">
    <name type="scientific">Hoeflea algicola</name>
    <dbReference type="NCBI Taxonomy" id="2983763"/>
    <lineage>
        <taxon>Bacteria</taxon>
        <taxon>Pseudomonadati</taxon>
        <taxon>Pseudomonadota</taxon>
        <taxon>Alphaproteobacteria</taxon>
        <taxon>Hyphomicrobiales</taxon>
        <taxon>Rhizobiaceae</taxon>
        <taxon>Hoeflea</taxon>
    </lineage>
</organism>
<gene>
    <name evidence="1" type="ORF">OEG84_03120</name>
</gene>
<reference evidence="1" key="1">
    <citation type="submission" date="2022-10" db="EMBL/GenBank/DDBJ databases">
        <title>Hoeflea sp. G2-23, isolated from marine algae.</title>
        <authorList>
            <person name="Kristyanto S."/>
            <person name="Kim J.M."/>
            <person name="Jeon C.O."/>
        </authorList>
    </citation>
    <scope>NUCLEOTIDE SEQUENCE</scope>
    <source>
        <strain evidence="1">G2-23</strain>
    </source>
</reference>
<name>A0ABT3Z4R9_9HYPH</name>
<sequence length="93" mass="10266">MIAKPISPRTIRASHSGGLKKRWALLPPDLARSSSAGQRGIGGDQRCGCRKRHLETGANHGRWRDQDDQDCGQRDIAHGQCRPVGENCDQHDN</sequence>
<dbReference type="EMBL" id="JAOVZR010000001">
    <property type="protein sequence ID" value="MCY0146732.1"/>
    <property type="molecule type" value="Genomic_DNA"/>
</dbReference>
<evidence type="ECO:0000313" key="2">
    <source>
        <dbReference type="Proteomes" id="UP001073227"/>
    </source>
</evidence>
<protein>
    <submittedName>
        <fullName evidence="1">Uncharacterized protein</fullName>
    </submittedName>
</protein>
<comment type="caution">
    <text evidence="1">The sequence shown here is derived from an EMBL/GenBank/DDBJ whole genome shotgun (WGS) entry which is preliminary data.</text>
</comment>
<evidence type="ECO:0000313" key="1">
    <source>
        <dbReference type="EMBL" id="MCY0146732.1"/>
    </source>
</evidence>
<proteinExistence type="predicted"/>
<dbReference type="Proteomes" id="UP001073227">
    <property type="component" value="Unassembled WGS sequence"/>
</dbReference>
<accession>A0ABT3Z4R9</accession>
<keyword evidence="2" id="KW-1185">Reference proteome</keyword>